<dbReference type="EMBL" id="MTBD01000016">
    <property type="protein sequence ID" value="PRP71259.1"/>
    <property type="molecule type" value="Genomic_DNA"/>
</dbReference>
<keyword evidence="2" id="KW-0436">Ligase</keyword>
<evidence type="ECO:0000256" key="5">
    <source>
        <dbReference type="ARBA" id="ARBA00023204"/>
    </source>
</evidence>
<dbReference type="SUPFAM" id="SSF50249">
    <property type="entry name" value="Nucleic acid-binding proteins"/>
    <property type="match status" value="1"/>
</dbReference>
<dbReference type="PROSITE" id="PS50160">
    <property type="entry name" value="DNA_LIGASE_A3"/>
    <property type="match status" value="1"/>
</dbReference>
<evidence type="ECO:0000256" key="3">
    <source>
        <dbReference type="ARBA" id="ARBA00022705"/>
    </source>
</evidence>
<dbReference type="Pfam" id="PF14743">
    <property type="entry name" value="DNA_ligase_OB_2"/>
    <property type="match status" value="1"/>
</dbReference>
<dbReference type="Proteomes" id="UP000239469">
    <property type="component" value="Unassembled WGS sequence"/>
</dbReference>
<evidence type="ECO:0000313" key="8">
    <source>
        <dbReference type="EMBL" id="PRP71259.1"/>
    </source>
</evidence>
<dbReference type="InterPro" id="IPR012340">
    <property type="entry name" value="NA-bd_OB-fold"/>
</dbReference>
<dbReference type="CDD" id="cd08041">
    <property type="entry name" value="OBF_kDNA_ligase_like"/>
    <property type="match status" value="1"/>
</dbReference>
<dbReference type="OrthoDB" id="9782700at2"/>
<protein>
    <recommendedName>
        <fullName evidence="7">ATP-dependent DNA ligase family profile domain-containing protein</fullName>
    </recommendedName>
</protein>
<dbReference type="GO" id="GO:0006310">
    <property type="term" value="P:DNA recombination"/>
    <property type="evidence" value="ECO:0007669"/>
    <property type="project" value="InterPro"/>
</dbReference>
<dbReference type="RefSeq" id="WP_106076378.1">
    <property type="nucleotide sequence ID" value="NZ_MTBD01000016.1"/>
</dbReference>
<reference evidence="8 9" key="1">
    <citation type="submission" date="2017-01" db="EMBL/GenBank/DDBJ databases">
        <title>New insights into the genetic diversity of Chromobacterium isolated from tropical freshwater lake.</title>
        <authorList>
            <person name="Santos A.B."/>
            <person name="Nascimento A.M."/>
            <person name="Da Silva P.C."/>
        </authorList>
    </citation>
    <scope>NUCLEOTIDE SEQUENCE [LARGE SCALE GENOMIC DNA]</scope>
    <source>
        <strain evidence="8 9">56AF</strain>
    </source>
</reference>
<evidence type="ECO:0000259" key="7">
    <source>
        <dbReference type="PROSITE" id="PS50160"/>
    </source>
</evidence>
<dbReference type="GO" id="GO:0003910">
    <property type="term" value="F:DNA ligase (ATP) activity"/>
    <property type="evidence" value="ECO:0007669"/>
    <property type="project" value="UniProtKB-EC"/>
</dbReference>
<keyword evidence="4" id="KW-0227">DNA damage</keyword>
<dbReference type="InterPro" id="IPR012310">
    <property type="entry name" value="DNA_ligase_ATP-dep_cent"/>
</dbReference>
<gene>
    <name evidence="8" type="ORF">BUE93_07775</name>
</gene>
<dbReference type="SUPFAM" id="SSF56091">
    <property type="entry name" value="DNA ligase/mRNA capping enzyme, catalytic domain"/>
    <property type="match status" value="1"/>
</dbReference>
<keyword evidence="3" id="KW-0235">DNA replication</keyword>
<dbReference type="GO" id="GO:0005524">
    <property type="term" value="F:ATP binding"/>
    <property type="evidence" value="ECO:0007669"/>
    <property type="project" value="InterPro"/>
</dbReference>
<dbReference type="GO" id="GO:0006260">
    <property type="term" value="P:DNA replication"/>
    <property type="evidence" value="ECO:0007669"/>
    <property type="project" value="UniProtKB-KW"/>
</dbReference>
<dbReference type="Gene3D" id="2.40.50.140">
    <property type="entry name" value="Nucleic acid-binding proteins"/>
    <property type="match status" value="1"/>
</dbReference>
<evidence type="ECO:0000256" key="2">
    <source>
        <dbReference type="ARBA" id="ARBA00022598"/>
    </source>
</evidence>
<evidence type="ECO:0000256" key="6">
    <source>
        <dbReference type="ARBA" id="ARBA00034003"/>
    </source>
</evidence>
<dbReference type="GO" id="GO:0006281">
    <property type="term" value="P:DNA repair"/>
    <property type="evidence" value="ECO:0007669"/>
    <property type="project" value="UniProtKB-KW"/>
</dbReference>
<dbReference type="PANTHER" id="PTHR47810:SF1">
    <property type="entry name" value="DNA LIGASE B"/>
    <property type="match status" value="1"/>
</dbReference>
<accession>A0A2S9X6A4</accession>
<feature type="domain" description="ATP-dependent DNA ligase family profile" evidence="7">
    <location>
        <begin position="162"/>
        <end position="234"/>
    </location>
</feature>
<name>A0A2S9X6A4_9NEIS</name>
<dbReference type="PANTHER" id="PTHR47810">
    <property type="entry name" value="DNA LIGASE"/>
    <property type="match status" value="1"/>
</dbReference>
<dbReference type="InterPro" id="IPR050326">
    <property type="entry name" value="NAD_dep_DNA_ligaseB"/>
</dbReference>
<proteinExistence type="predicted"/>
<evidence type="ECO:0000313" key="9">
    <source>
        <dbReference type="Proteomes" id="UP000239469"/>
    </source>
</evidence>
<comment type="caution">
    <text evidence="8">The sequence shown here is derived from an EMBL/GenBank/DDBJ whole genome shotgun (WGS) entry which is preliminary data.</text>
</comment>
<comment type="catalytic activity">
    <reaction evidence="6">
        <text>ATP + (deoxyribonucleotide)n-3'-hydroxyl + 5'-phospho-(deoxyribonucleotide)m = (deoxyribonucleotide)n+m + AMP + diphosphate.</text>
        <dbReference type="EC" id="6.5.1.1"/>
    </reaction>
</comment>
<keyword evidence="5" id="KW-0234">DNA repair</keyword>
<organism evidence="8 9">
    <name type="scientific">Chromobacterium amazonense</name>
    <dbReference type="NCBI Taxonomy" id="1382803"/>
    <lineage>
        <taxon>Bacteria</taxon>
        <taxon>Pseudomonadati</taxon>
        <taxon>Pseudomonadota</taxon>
        <taxon>Betaproteobacteria</taxon>
        <taxon>Neisseriales</taxon>
        <taxon>Chromobacteriaceae</taxon>
        <taxon>Chromobacterium</taxon>
    </lineage>
</organism>
<comment type="cofactor">
    <cofactor evidence="1">
        <name>a divalent metal cation</name>
        <dbReference type="ChEBI" id="CHEBI:60240"/>
    </cofactor>
</comment>
<evidence type="ECO:0000256" key="1">
    <source>
        <dbReference type="ARBA" id="ARBA00001968"/>
    </source>
</evidence>
<dbReference type="Gene3D" id="3.30.1490.70">
    <property type="match status" value="1"/>
</dbReference>
<dbReference type="AlphaFoldDB" id="A0A2S9X6A4"/>
<evidence type="ECO:0000256" key="4">
    <source>
        <dbReference type="ARBA" id="ARBA00022763"/>
    </source>
</evidence>
<dbReference type="InterPro" id="IPR029319">
    <property type="entry name" value="DNA_ligase_OB"/>
</dbReference>
<sequence>MRYLVSPQRCLSFNEKQIQKAINRDGYVLVDSKIDGVRCLVFREAGSMQVISRAGIPIVSLPQFAEEAFKGVYIPEGHVVEAEFKIYGMPFEEMSGIVRRHEELDKAHWDMSYFHPFACVPMKVLQMSDEPDAKIKSIDARNIARVLIGKKLPQPLSFKAFSLEDVEKFYSLYLDNGFEGAVIKEVGGYYQNGKKVGWWRKKPSEPADGKIIGCTEGNGKYKGTLGTLTVELEDGTICHPGTGFDDDLRNEIWNNFESYRGRYVQVSYMERTKLGKLRHPVFEGFRDLDYSKGDKL</sequence>
<dbReference type="Pfam" id="PF01068">
    <property type="entry name" value="DNA_ligase_A_M"/>
    <property type="match status" value="1"/>
</dbReference>
<dbReference type="Gene3D" id="3.30.470.30">
    <property type="entry name" value="DNA ligase/mRNA capping enzyme"/>
    <property type="match status" value="1"/>
</dbReference>